<evidence type="ECO:0000256" key="5">
    <source>
        <dbReference type="PROSITE-ProRule" id="PRU01355"/>
    </source>
</evidence>
<sequence length="71" mass="8085">MSVGASRSWPDVLRIATKGSTDRLDARPMLDYFKPLALWLSVQNRDEKMIGWVTSEQDSGKLEPIVVDFIF</sequence>
<evidence type="ECO:0000256" key="4">
    <source>
        <dbReference type="ARBA" id="ARBA00023180"/>
    </source>
</evidence>
<reference evidence="6 7" key="1">
    <citation type="submission" date="2022-12" db="EMBL/GenBank/DDBJ databases">
        <title>Chromosome-level genome assembly of true bugs.</title>
        <authorList>
            <person name="Ma L."/>
            <person name="Li H."/>
        </authorList>
    </citation>
    <scope>NUCLEOTIDE SEQUENCE [LARGE SCALE GENOMIC DNA]</scope>
    <source>
        <strain evidence="6">Lab_2022b</strain>
    </source>
</reference>
<evidence type="ECO:0000256" key="3">
    <source>
        <dbReference type="ARBA" id="ARBA00023157"/>
    </source>
</evidence>
<dbReference type="PANTHER" id="PTHR10514">
    <property type="entry name" value="ANGIOTENSIN-CONVERTING ENZYME"/>
    <property type="match status" value="1"/>
</dbReference>
<dbReference type="EMBL" id="JAPXFL010000001">
    <property type="protein sequence ID" value="KAK9512876.1"/>
    <property type="molecule type" value="Genomic_DNA"/>
</dbReference>
<dbReference type="GO" id="GO:0005886">
    <property type="term" value="C:plasma membrane"/>
    <property type="evidence" value="ECO:0007669"/>
    <property type="project" value="TreeGrafter"/>
</dbReference>
<keyword evidence="7" id="KW-1185">Reference proteome</keyword>
<dbReference type="GO" id="GO:0008241">
    <property type="term" value="F:peptidyl-dipeptidase activity"/>
    <property type="evidence" value="ECO:0007669"/>
    <property type="project" value="InterPro"/>
</dbReference>
<proteinExistence type="inferred from homology"/>
<evidence type="ECO:0000313" key="7">
    <source>
        <dbReference type="Proteomes" id="UP001461498"/>
    </source>
</evidence>
<dbReference type="Proteomes" id="UP001461498">
    <property type="component" value="Unassembled WGS sequence"/>
</dbReference>
<gene>
    <name evidence="6" type="ORF">O3M35_001194</name>
</gene>
<dbReference type="InterPro" id="IPR001548">
    <property type="entry name" value="Peptidase_M2"/>
</dbReference>
<dbReference type="AlphaFoldDB" id="A0AAW1DQD3"/>
<dbReference type="Pfam" id="PF01401">
    <property type="entry name" value="Peptidase_M2"/>
    <property type="match status" value="1"/>
</dbReference>
<dbReference type="GO" id="GO:0006508">
    <property type="term" value="P:proteolysis"/>
    <property type="evidence" value="ECO:0007669"/>
    <property type="project" value="InterPro"/>
</dbReference>
<comment type="similarity">
    <text evidence="1 5">Belongs to the peptidase M2 family.</text>
</comment>
<dbReference type="GO" id="GO:0008237">
    <property type="term" value="F:metallopeptidase activity"/>
    <property type="evidence" value="ECO:0007669"/>
    <property type="project" value="InterPro"/>
</dbReference>
<comment type="caution">
    <text evidence="6">The sequence shown here is derived from an EMBL/GenBank/DDBJ whole genome shotgun (WGS) entry which is preliminary data.</text>
</comment>
<evidence type="ECO:0000313" key="6">
    <source>
        <dbReference type="EMBL" id="KAK9512876.1"/>
    </source>
</evidence>
<accession>A0AAW1DQD3</accession>
<dbReference type="PROSITE" id="PS52011">
    <property type="entry name" value="PEPTIDASE_M2"/>
    <property type="match status" value="1"/>
</dbReference>
<evidence type="ECO:0000256" key="1">
    <source>
        <dbReference type="ARBA" id="ARBA00008139"/>
    </source>
</evidence>
<name>A0AAW1DQD3_9HEMI</name>
<evidence type="ECO:0000256" key="2">
    <source>
        <dbReference type="ARBA" id="ARBA00022729"/>
    </source>
</evidence>
<dbReference type="SUPFAM" id="SSF55486">
    <property type="entry name" value="Metalloproteases ('zincins'), catalytic domain"/>
    <property type="match status" value="1"/>
</dbReference>
<keyword evidence="4" id="KW-0325">Glycoprotein</keyword>
<keyword evidence="3" id="KW-1015">Disulfide bond</keyword>
<protein>
    <submittedName>
        <fullName evidence="6">Uncharacterized protein</fullName>
    </submittedName>
</protein>
<organism evidence="6 7">
    <name type="scientific">Rhynocoris fuscipes</name>
    <dbReference type="NCBI Taxonomy" id="488301"/>
    <lineage>
        <taxon>Eukaryota</taxon>
        <taxon>Metazoa</taxon>
        <taxon>Ecdysozoa</taxon>
        <taxon>Arthropoda</taxon>
        <taxon>Hexapoda</taxon>
        <taxon>Insecta</taxon>
        <taxon>Pterygota</taxon>
        <taxon>Neoptera</taxon>
        <taxon>Paraneoptera</taxon>
        <taxon>Hemiptera</taxon>
        <taxon>Heteroptera</taxon>
        <taxon>Panheteroptera</taxon>
        <taxon>Cimicomorpha</taxon>
        <taxon>Reduviidae</taxon>
        <taxon>Harpactorinae</taxon>
        <taxon>Harpactorini</taxon>
        <taxon>Rhynocoris</taxon>
    </lineage>
</organism>
<dbReference type="PANTHER" id="PTHR10514:SF45">
    <property type="entry name" value="ANGIOTENSIN-CONVERTING ENZYME"/>
    <property type="match status" value="1"/>
</dbReference>
<comment type="caution">
    <text evidence="5">Lacks conserved residue(s) required for the propagation of feature annotation.</text>
</comment>
<keyword evidence="2" id="KW-0732">Signal</keyword>